<dbReference type="Proteomes" id="UP001497680">
    <property type="component" value="Unassembled WGS sequence"/>
</dbReference>
<keyword evidence="2" id="KW-1185">Reference proteome</keyword>
<proteinExistence type="predicted"/>
<comment type="caution">
    <text evidence="1">The sequence shown here is derived from an EMBL/GenBank/DDBJ whole genome shotgun (WGS) entry which is preliminary data.</text>
</comment>
<organism evidence="1 2">
    <name type="scientific">Hypoxylon rubiginosum</name>
    <dbReference type="NCBI Taxonomy" id="110542"/>
    <lineage>
        <taxon>Eukaryota</taxon>
        <taxon>Fungi</taxon>
        <taxon>Dikarya</taxon>
        <taxon>Ascomycota</taxon>
        <taxon>Pezizomycotina</taxon>
        <taxon>Sordariomycetes</taxon>
        <taxon>Xylariomycetidae</taxon>
        <taxon>Xylariales</taxon>
        <taxon>Hypoxylaceae</taxon>
        <taxon>Hypoxylon</taxon>
    </lineage>
</organism>
<evidence type="ECO:0000313" key="2">
    <source>
        <dbReference type="Proteomes" id="UP001497680"/>
    </source>
</evidence>
<evidence type="ECO:0000313" key="1">
    <source>
        <dbReference type="EMBL" id="KAI6085050.1"/>
    </source>
</evidence>
<sequence>MASPSRGLLVPAEGHEPNAIDNNPPSSTTRDVDDAAEDDQEWNVEALYAERPHPDRPGELQYLIKWEGFELHDCTWEPKEHLGPGLLEIWEKTKQEIAAGEREPFDVEIYNAACRAKLEELESPVQENTVSPVAEHHPISDNQAQGAGVADPGHLASKDKAEKATKPKESRVSPPSKPKAAANAAPNTNKKKSSQAPALPKTPKAPQRIPTPKRTVSADKSDKASGGTVTGYQGTARKPSGSAGSGSASKRPPLPPTLSSSLANKFAGKKHTATRTQPQPAPTQAGNVFAGGKQRKKRTNLGDVMGDKSKAPKAFNNLRTLNIAKKRGTERNEQVHLDLSAIPSSFILTKDKNALPNETVASPSASLGSSAMVESPTLMSPGGMSAAMQTPKSKKSVRFTGAEDDTPGDVPMGDATDVAPAANNEQDSRPESRRDSAAQSSTGSGSAKSPPQAPRKLSLTNYQTRSQTQMVQKAVVFGKPGSQLIRVLFSGITRQGQPWVPAFIAQEVLNFNTICASYNFMIQKGELVSEVLCAGTVGSASKETLATLSNVAENLRRSSYGNHLVTEHFSILIYPSGCDAWNELGVNTEADESKFPLRYMVYRSPINPKQHPPATVPRAPAPLSSIVAGSHCQMLLKHIFGLDFSEFLPQNTKEKDNQVFMLLFPDREMQLCNLVKLWLRSCQPECRIFSAEIEDSFLKFQETVRAGAAGTVILHEDMSASIRVIPVISQTIESRRCYTFWNIGTGQYDPPRFPSDIDATIEPGSLQMIRLFPHGRAFLITPSFALSDPAKLCQFLDWFKAYCANPHYILIACADFPNYLRAITLEKAKEHEELCSSHKDDPKLEALLADLGLSRADLDARFRAWQILTDIIKQSGDEEATYGIRKVDWITDFIDPNDEQSLVNWFCWWATTKCDRYRKFAVLGSSNYKSRAAYRNIEVPAYTSETVVDPDVAWARENEYRQAREAVRDSNEGNNDVSKSGSMNPDHAPETPVSRPAPNLQVIRGTSLRKRITDLYGRINNGSLKAGHWARLHVNPVSWLDVRMADHFGDSRFEYDTFKNWLGATPRFHKGINTWYGLFYTIDKEWDSLVPTEAYGRHPWIAVIRPKNPHFPATKYAEIELFIWDISAEKRADSQGPSSLLLDMQRRLINLVREEIAARDARFHLEDVYVSSMIDQELKTIGESPLDATFNMLKAMMGDGSRWLPPFENILPKRGWSKVEEAEWKGGMAVAAPGSSAATQQQQEQQQPQQQQQEQKHQGIPFPRNPSDDNKMQRSIWHSPRPKAKVDKSKCVNDLYKAAFRARMADTSCQMMKYQYRSTTDWYHDMKSEGRTTSLVYVEAADKILAALPNFQKK</sequence>
<dbReference type="EMBL" id="MU394329">
    <property type="protein sequence ID" value="KAI6085050.1"/>
    <property type="molecule type" value="Genomic_DNA"/>
</dbReference>
<gene>
    <name evidence="1" type="ORF">F4821DRAFT_161036</name>
</gene>
<reference evidence="1 2" key="1">
    <citation type="journal article" date="2022" name="New Phytol.">
        <title>Ecological generalism drives hyperdiversity of secondary metabolite gene clusters in xylarialean endophytes.</title>
        <authorList>
            <person name="Franco M.E.E."/>
            <person name="Wisecaver J.H."/>
            <person name="Arnold A.E."/>
            <person name="Ju Y.M."/>
            <person name="Slot J.C."/>
            <person name="Ahrendt S."/>
            <person name="Moore L.P."/>
            <person name="Eastman K.E."/>
            <person name="Scott K."/>
            <person name="Konkel Z."/>
            <person name="Mondo S.J."/>
            <person name="Kuo A."/>
            <person name="Hayes R.D."/>
            <person name="Haridas S."/>
            <person name="Andreopoulos B."/>
            <person name="Riley R."/>
            <person name="LaButti K."/>
            <person name="Pangilinan J."/>
            <person name="Lipzen A."/>
            <person name="Amirebrahimi M."/>
            <person name="Yan J."/>
            <person name="Adam C."/>
            <person name="Keymanesh K."/>
            <person name="Ng V."/>
            <person name="Louie K."/>
            <person name="Northen T."/>
            <person name="Drula E."/>
            <person name="Henrissat B."/>
            <person name="Hsieh H.M."/>
            <person name="Youens-Clark K."/>
            <person name="Lutzoni F."/>
            <person name="Miadlikowska J."/>
            <person name="Eastwood D.C."/>
            <person name="Hamelin R.C."/>
            <person name="Grigoriev I.V."/>
            <person name="U'Ren J.M."/>
        </authorList>
    </citation>
    <scope>NUCLEOTIDE SEQUENCE [LARGE SCALE GENOMIC DNA]</scope>
    <source>
        <strain evidence="1 2">ER1909</strain>
    </source>
</reference>
<protein>
    <submittedName>
        <fullName evidence="1">Uncharacterized protein</fullName>
    </submittedName>
</protein>
<accession>A0ACC0CX58</accession>
<name>A0ACC0CX58_9PEZI</name>